<dbReference type="InterPro" id="IPR003607">
    <property type="entry name" value="HD/PDEase_dom"/>
</dbReference>
<dbReference type="Gene3D" id="1.10.3210.10">
    <property type="entry name" value="Hypothetical protein af1432"/>
    <property type="match status" value="1"/>
</dbReference>
<dbReference type="CDD" id="cd00077">
    <property type="entry name" value="HDc"/>
    <property type="match status" value="1"/>
</dbReference>
<name>A0A1G6IPG4_9ACTN</name>
<dbReference type="STRING" id="604330.SAMN04489857_1566"/>
<sequence>MLTGEAIAKMVDFSAGNLHDVDHLLHVFGLAKAIAEGEGLDAETLHAIELAAVVHDIACPLCRKKYGSAPGKLQEKESAPLVREFFAGTDEPQETVERIAWVVSHHHTYEPVEGAVHQVILEADWLVNTSEGVRDGRPAPTRPAPFFATRTGLGLFAAMFPPVAQ</sequence>
<dbReference type="EMBL" id="FMZL01000003">
    <property type="protein sequence ID" value="SDC08452.1"/>
    <property type="molecule type" value="Genomic_DNA"/>
</dbReference>
<feature type="domain" description="HD" evidence="1">
    <location>
        <begin position="22"/>
        <end position="113"/>
    </location>
</feature>
<evidence type="ECO:0000313" key="3">
    <source>
        <dbReference type="Proteomes" id="UP000198528"/>
    </source>
</evidence>
<keyword evidence="3" id="KW-1185">Reference proteome</keyword>
<dbReference type="Pfam" id="PF01966">
    <property type="entry name" value="HD"/>
    <property type="match status" value="1"/>
</dbReference>
<dbReference type="SUPFAM" id="SSF109604">
    <property type="entry name" value="HD-domain/PDEase-like"/>
    <property type="match status" value="1"/>
</dbReference>
<accession>A0A1G6IPG4</accession>
<protein>
    <submittedName>
        <fullName evidence="2">HD domain-containing protein</fullName>
    </submittedName>
</protein>
<reference evidence="3" key="1">
    <citation type="submission" date="2016-10" db="EMBL/GenBank/DDBJ databases">
        <authorList>
            <person name="Varghese N."/>
            <person name="Submissions S."/>
        </authorList>
    </citation>
    <scope>NUCLEOTIDE SEQUENCE [LARGE SCALE GENOMIC DNA]</scope>
    <source>
        <strain evidence="3">DSM 22619</strain>
    </source>
</reference>
<gene>
    <name evidence="2" type="ORF">SAMN04487824_10317</name>
</gene>
<evidence type="ECO:0000259" key="1">
    <source>
        <dbReference type="Pfam" id="PF01966"/>
    </source>
</evidence>
<dbReference type="AlphaFoldDB" id="A0A1G6IPG4"/>
<dbReference type="RefSeq" id="WP_090845093.1">
    <property type="nucleotide sequence ID" value="NZ_FMZL01000003.1"/>
</dbReference>
<proteinExistence type="predicted"/>
<evidence type="ECO:0000313" key="2">
    <source>
        <dbReference type="EMBL" id="SDC08452.1"/>
    </source>
</evidence>
<dbReference type="Proteomes" id="UP000198528">
    <property type="component" value="Unassembled WGS sequence"/>
</dbReference>
<organism evidence="2 3">
    <name type="scientific">Parafannyhessea umbonata</name>
    <dbReference type="NCBI Taxonomy" id="604330"/>
    <lineage>
        <taxon>Bacteria</taxon>
        <taxon>Bacillati</taxon>
        <taxon>Actinomycetota</taxon>
        <taxon>Coriobacteriia</taxon>
        <taxon>Coriobacteriales</taxon>
        <taxon>Atopobiaceae</taxon>
        <taxon>Parafannyhessea</taxon>
    </lineage>
</organism>
<dbReference type="InterPro" id="IPR006674">
    <property type="entry name" value="HD_domain"/>
</dbReference>